<name>M4QHE5_9CAUD</name>
<evidence type="ECO:0000313" key="2">
    <source>
        <dbReference type="Proteomes" id="UP000201235"/>
    </source>
</evidence>
<dbReference type="EMBL" id="HQ634175">
    <property type="protein sequence ID" value="AGH26322.1"/>
    <property type="molecule type" value="Genomic_DNA"/>
</dbReference>
<sequence length="185" mass="19574">MAGHQAAALFMGTCSGHGKANGVNWHAGPGGGILSPCPHPSLASYITPKGMAIADNFATWLPTAQRPLVEAAVAKRNVIINKKIPIIDQDDLIPHPTKTKHITMSKGYKCFTVRSTPAWHCTIGTGGGGREPAIGHNRRLFATTKTVFINNKRAGRMADPFGNKSVTYPCLSVVAGASKDVFIGT</sequence>
<accession>M4QHE5</accession>
<dbReference type="OrthoDB" id="19998at10239"/>
<gene>
    <name evidence="1" type="ORF">CPPG_00005</name>
</gene>
<proteinExistence type="predicted"/>
<keyword evidence="2" id="KW-1185">Reference proteome</keyword>
<organism evidence="1 2">
    <name type="scientific">Cyanophage P-RSM1</name>
    <dbReference type="NCBI Taxonomy" id="536444"/>
    <lineage>
        <taxon>Viruses</taxon>
        <taxon>Duplodnaviria</taxon>
        <taxon>Heunggongvirae</taxon>
        <taxon>Uroviricota</taxon>
        <taxon>Caudoviricetes</taxon>
        <taxon>Pantevenvirales</taxon>
        <taxon>Kyanoviridae</taxon>
        <taxon>Emcearvirus</taxon>
        <taxon>Emcearvirus gerard</taxon>
    </lineage>
</organism>
<reference evidence="1 2" key="1">
    <citation type="submission" date="2010-11" db="EMBL/GenBank/DDBJ databases">
        <title>The Genome Sequence of Cyanophage P-RSM1.</title>
        <authorList>
            <consortium name="The Broad Institute Genome Sequencing Platform"/>
            <person name="Henn M.R."/>
            <person name="Sullivan M.S."/>
            <person name="Osburne M.S."/>
            <person name="Levin J."/>
            <person name="Malboeuf C."/>
            <person name="Casali M."/>
            <person name="Russ C."/>
            <person name="Lennon N."/>
            <person name="Chapman S.B."/>
            <person name="Erlich R."/>
            <person name="Young S.K."/>
            <person name="Yandava C."/>
            <person name="Zeng Q."/>
            <person name="Alvarado L."/>
            <person name="Anderson S."/>
            <person name="Berlin A."/>
            <person name="Chen Z."/>
            <person name="Freedman E."/>
            <person name="Gellesch M."/>
            <person name="Goldberg J."/>
            <person name="Green L."/>
            <person name="Griggs A."/>
            <person name="Gujja S."/>
            <person name="Heilman E.R."/>
            <person name="Heiman D."/>
            <person name="Hollinger A."/>
            <person name="Howarth C."/>
            <person name="Larson L."/>
            <person name="Mehta T."/>
            <person name="Pearson M."/>
            <person name="Roberts A."/>
            <person name="Ryan E."/>
            <person name="Saif S."/>
            <person name="Shea T."/>
            <person name="Shenoy N."/>
            <person name="Sisk P."/>
            <person name="Stolte C."/>
            <person name="Sykes S."/>
            <person name="White J."/>
            <person name="Yu Q."/>
            <person name="Coleman M.L."/>
            <person name="Huang K.H."/>
            <person name="Weigele P.R."/>
            <person name="DeFrancesco A.S."/>
            <person name="Kern S.E."/>
            <person name="Thompson L.R."/>
            <person name="Fu R."/>
            <person name="Hombeck B."/>
            <person name="Chisholm S.W."/>
            <person name="Haas B."/>
            <person name="Nusbaum C."/>
            <person name="Birren B."/>
        </authorList>
    </citation>
    <scope>NUCLEOTIDE SEQUENCE [LARGE SCALE GENOMIC DNA]</scope>
    <source>
        <strain evidence="1 2">P-RSM1</strain>
    </source>
</reference>
<dbReference type="KEGG" id="vg:15311973"/>
<protein>
    <submittedName>
        <fullName evidence="1">Uncharacterized protein</fullName>
    </submittedName>
</protein>
<dbReference type="Proteomes" id="UP000201235">
    <property type="component" value="Segment"/>
</dbReference>
<dbReference type="GeneID" id="15311973"/>
<evidence type="ECO:0000313" key="1">
    <source>
        <dbReference type="EMBL" id="AGH26322.1"/>
    </source>
</evidence>
<dbReference type="RefSeq" id="YP_007877557.1">
    <property type="nucleotide sequence ID" value="NC_021071.1"/>
</dbReference>